<keyword evidence="1" id="KW-0813">Transport</keyword>
<dbReference type="SUPFAM" id="SSF144122">
    <property type="entry name" value="Tim10-like"/>
    <property type="match status" value="1"/>
</dbReference>
<dbReference type="GO" id="GO:0015031">
    <property type="term" value="P:protein transport"/>
    <property type="evidence" value="ECO:0007669"/>
    <property type="project" value="UniProtKB-KW"/>
</dbReference>
<keyword evidence="1" id="KW-1015">Disulfide bond</keyword>
<organism evidence="3">
    <name type="scientific">Schistocephalus solidus</name>
    <name type="common">Tapeworm</name>
    <dbReference type="NCBI Taxonomy" id="70667"/>
    <lineage>
        <taxon>Eukaryota</taxon>
        <taxon>Metazoa</taxon>
        <taxon>Spiralia</taxon>
        <taxon>Lophotrochozoa</taxon>
        <taxon>Platyhelminthes</taxon>
        <taxon>Cestoda</taxon>
        <taxon>Eucestoda</taxon>
        <taxon>Diphyllobothriidea</taxon>
        <taxon>Diphyllobothriidae</taxon>
        <taxon>Schistocephalus</taxon>
    </lineage>
</organism>
<dbReference type="EMBL" id="GEEE01008806">
    <property type="protein sequence ID" value="JAP54419.1"/>
    <property type="molecule type" value="Transcribed_RNA"/>
</dbReference>
<sequence>RKRQNNTRKFHWRATVAACVSITMDAEMTDYLNKMQIKETSDLYVTCTSVCFDRCVMNFTARKLQDSEVCAFLPPLIYLLSQQQNAQQFFWILILWQYYPYFSIVY</sequence>
<dbReference type="InterPro" id="IPR035427">
    <property type="entry name" value="Tim10-like_dom_sf"/>
</dbReference>
<proteinExistence type="inferred from homology"/>
<dbReference type="Gene3D" id="1.10.287.810">
    <property type="entry name" value="Mitochondrial import inner membrane translocase subunit tim13 like domains"/>
    <property type="match status" value="1"/>
</dbReference>
<comment type="similarity">
    <text evidence="1">Belongs to the small Tim family.</text>
</comment>
<keyword evidence="1" id="KW-0653">Protein transport</keyword>
<evidence type="ECO:0000313" key="3">
    <source>
        <dbReference type="EMBL" id="JAP54419.1"/>
    </source>
</evidence>
<keyword evidence="1" id="KW-0143">Chaperone</keyword>
<accession>A0A0X3PS06</accession>
<keyword evidence="1" id="KW-0496">Mitochondrion</keyword>
<comment type="subcellular location">
    <subcellularLocation>
        <location evidence="1">Mitochondrion inner membrane</location>
        <topology evidence="1">Peripheral membrane protein</topology>
        <orientation evidence="1">Intermembrane side</orientation>
    </subcellularLocation>
</comment>
<comment type="domain">
    <text evidence="1">The twin CX3C motif contains 4 conserved Cys residues that form 2 disulfide bonds in the mitochondrial intermembrane space.</text>
</comment>
<gene>
    <name evidence="3" type="ORF">TR99385</name>
</gene>
<comment type="subunit">
    <text evidence="1">Heterohexamer.</text>
</comment>
<name>A0A0X3PS06_SCHSO</name>
<comment type="function">
    <text evidence="1">Mitochondrial intermembrane chaperone that participates in the import and insertion of some multi-pass transmembrane proteins into the mitochondrial inner membrane. Also required for the transfer of beta-barrel precursors from the TOM complex to the sorting and assembly machinery (SAM complex) of the outer membrane. Acts as a chaperone-like protein that protects the hydrophobic precursors from aggregation and guide them through the mitochondrial intermembrane space.</text>
</comment>
<feature type="domain" description="Tim10-like" evidence="2">
    <location>
        <begin position="33"/>
        <end position="70"/>
    </location>
</feature>
<dbReference type="Pfam" id="PF02953">
    <property type="entry name" value="zf-Tim10_DDP"/>
    <property type="match status" value="1"/>
</dbReference>
<keyword evidence="1" id="KW-0472">Membrane</keyword>
<dbReference type="AlphaFoldDB" id="A0A0X3PS06"/>
<reference evidence="3" key="1">
    <citation type="submission" date="2016-01" db="EMBL/GenBank/DDBJ databases">
        <title>Reference transcriptome for the parasite Schistocephalus solidus: insights into the molecular evolution of parasitism.</title>
        <authorList>
            <person name="Hebert F.O."/>
            <person name="Grambauer S."/>
            <person name="Barber I."/>
            <person name="Landry C.R."/>
            <person name="Aubin-Horth N."/>
        </authorList>
    </citation>
    <scope>NUCLEOTIDE SEQUENCE</scope>
</reference>
<evidence type="ECO:0000256" key="1">
    <source>
        <dbReference type="RuleBase" id="RU367043"/>
    </source>
</evidence>
<protein>
    <recommendedName>
        <fullName evidence="1">Mitochondrial import inner membrane translocase subunit</fullName>
    </recommendedName>
</protein>
<keyword evidence="1" id="KW-0999">Mitochondrion inner membrane</keyword>
<dbReference type="GO" id="GO:0005743">
    <property type="term" value="C:mitochondrial inner membrane"/>
    <property type="evidence" value="ECO:0007669"/>
    <property type="project" value="UniProtKB-SubCell"/>
</dbReference>
<evidence type="ECO:0000259" key="2">
    <source>
        <dbReference type="Pfam" id="PF02953"/>
    </source>
</evidence>
<dbReference type="InterPro" id="IPR004217">
    <property type="entry name" value="Tim10-like"/>
</dbReference>
<feature type="non-terminal residue" evidence="3">
    <location>
        <position position="1"/>
    </location>
</feature>
<keyword evidence="1" id="KW-0811">Translocation</keyword>